<dbReference type="Gene3D" id="2.40.40.10">
    <property type="entry name" value="RlpA-like domain"/>
    <property type="match status" value="1"/>
</dbReference>
<keyword evidence="9" id="KW-1185">Reference proteome</keyword>
<comment type="function">
    <text evidence="3">Lytic transglycosylase with a strong preference for naked glycan strands that lack stem peptides.</text>
</comment>
<evidence type="ECO:0000256" key="6">
    <source>
        <dbReference type="SAM" id="SignalP"/>
    </source>
</evidence>
<protein>
    <recommendedName>
        <fullName evidence="3">Endolytic peptidoglycan transglycosylase RlpA</fullName>
        <ecNumber evidence="3">4.2.2.-</ecNumber>
    </recommendedName>
</protein>
<reference evidence="8 9" key="1">
    <citation type="submission" date="2022-10" db="EMBL/GenBank/DDBJ databases">
        <title>Roseococcus glaciei nov., sp. nov., isolated from glacier.</title>
        <authorList>
            <person name="Liu Q."/>
            <person name="Xin Y.-H."/>
        </authorList>
    </citation>
    <scope>NUCLEOTIDE SEQUENCE [LARGE SCALE GENOMIC DNA]</scope>
    <source>
        <strain evidence="8 9">MDT2-1-1</strain>
    </source>
</reference>
<dbReference type="EC" id="4.2.2.-" evidence="3"/>
<keyword evidence="3" id="KW-0472">Membrane</keyword>
<dbReference type="PANTHER" id="PTHR34183:SF8">
    <property type="entry name" value="ENDOLYTIC PEPTIDOGLYCAN TRANSGLYCOSYLASE RLPA-RELATED"/>
    <property type="match status" value="1"/>
</dbReference>
<sequence length="138" mass="14628">MPRASHSSLVALMALGLAACQSAERPARPPEATGPAQRGEGSYYSPTLAGRPTASGERFDPDSDTAAHPSLPLGTVAEVRNLRTGRAERVTIRDRGPFRRGRIIDVSPRTAERLGMKEDGTAPVEVRPVSMPGGSARQ</sequence>
<evidence type="ECO:0000256" key="5">
    <source>
        <dbReference type="SAM" id="MobiDB-lite"/>
    </source>
</evidence>
<evidence type="ECO:0000256" key="4">
    <source>
        <dbReference type="RuleBase" id="RU003495"/>
    </source>
</evidence>
<gene>
    <name evidence="3" type="primary">rlpA</name>
    <name evidence="8" type="ORF">OF850_02015</name>
</gene>
<evidence type="ECO:0000256" key="2">
    <source>
        <dbReference type="ARBA" id="ARBA00023316"/>
    </source>
</evidence>
<feature type="region of interest" description="Disordered" evidence="5">
    <location>
        <begin position="22"/>
        <end position="70"/>
    </location>
</feature>
<dbReference type="InterPro" id="IPR036908">
    <property type="entry name" value="RlpA-like_sf"/>
</dbReference>
<dbReference type="InterPro" id="IPR012997">
    <property type="entry name" value="RplA"/>
</dbReference>
<dbReference type="Proteomes" id="UP001526430">
    <property type="component" value="Unassembled WGS sequence"/>
</dbReference>
<dbReference type="PROSITE" id="PS51257">
    <property type="entry name" value="PROKAR_LIPOPROTEIN"/>
    <property type="match status" value="1"/>
</dbReference>
<comment type="subcellular location">
    <subcellularLocation>
        <location evidence="3">Cell membrane</location>
        <topology evidence="3">Lipid-anchor</topology>
    </subcellularLocation>
</comment>
<name>A0ABT3NQF8_9PROT</name>
<evidence type="ECO:0000256" key="3">
    <source>
        <dbReference type="HAMAP-Rule" id="MF_02071"/>
    </source>
</evidence>
<keyword evidence="2 3" id="KW-0961">Cell wall biogenesis/degradation</keyword>
<feature type="region of interest" description="Disordered" evidence="5">
    <location>
        <begin position="114"/>
        <end position="138"/>
    </location>
</feature>
<keyword evidence="6" id="KW-0732">Signal</keyword>
<evidence type="ECO:0000313" key="8">
    <source>
        <dbReference type="EMBL" id="MCW8084391.1"/>
    </source>
</evidence>
<feature type="signal peptide" evidence="6">
    <location>
        <begin position="1"/>
        <end position="23"/>
    </location>
</feature>
<accession>A0ABT3NQF8</accession>
<comment type="caution">
    <text evidence="8">The sequence shown here is derived from an EMBL/GenBank/DDBJ whole genome shotgun (WGS) entry which is preliminary data.</text>
</comment>
<evidence type="ECO:0000256" key="1">
    <source>
        <dbReference type="ARBA" id="ARBA00023239"/>
    </source>
</evidence>
<dbReference type="CDD" id="cd22268">
    <property type="entry name" value="DPBB_RlpA-like"/>
    <property type="match status" value="1"/>
</dbReference>
<dbReference type="InterPro" id="IPR009009">
    <property type="entry name" value="RlpA-like_DPBB"/>
</dbReference>
<feature type="domain" description="RlpA-like protein double-psi beta-barrel" evidence="7">
    <location>
        <begin position="38"/>
        <end position="126"/>
    </location>
</feature>
<evidence type="ECO:0000313" key="9">
    <source>
        <dbReference type="Proteomes" id="UP001526430"/>
    </source>
</evidence>
<keyword evidence="1 3" id="KW-0456">Lyase</keyword>
<feature type="chain" id="PRO_5045681871" description="Endolytic peptidoglycan transglycosylase RlpA" evidence="6">
    <location>
        <begin position="24"/>
        <end position="138"/>
    </location>
</feature>
<keyword evidence="3" id="KW-0449">Lipoprotein</keyword>
<proteinExistence type="inferred from homology"/>
<dbReference type="NCBIfam" id="TIGR00413">
    <property type="entry name" value="rlpA"/>
    <property type="match status" value="1"/>
</dbReference>
<dbReference type="PANTHER" id="PTHR34183">
    <property type="entry name" value="ENDOLYTIC PEPTIDOGLYCAN TRANSGLYCOSYLASE RLPA"/>
    <property type="match status" value="1"/>
</dbReference>
<keyword evidence="3" id="KW-0564">Palmitate</keyword>
<evidence type="ECO:0000259" key="7">
    <source>
        <dbReference type="Pfam" id="PF03330"/>
    </source>
</evidence>
<dbReference type="InterPro" id="IPR034718">
    <property type="entry name" value="RlpA"/>
</dbReference>
<dbReference type="HAMAP" id="MF_02071">
    <property type="entry name" value="RlpA"/>
    <property type="match status" value="1"/>
</dbReference>
<comment type="similarity">
    <text evidence="3 4">Belongs to the RlpA family.</text>
</comment>
<dbReference type="RefSeq" id="WP_301587990.1">
    <property type="nucleotide sequence ID" value="NZ_JAPFQI010000001.1"/>
</dbReference>
<keyword evidence="3" id="KW-1003">Cell membrane</keyword>
<dbReference type="SUPFAM" id="SSF50685">
    <property type="entry name" value="Barwin-like endoglucanases"/>
    <property type="match status" value="1"/>
</dbReference>
<dbReference type="EMBL" id="JAPFQI010000001">
    <property type="protein sequence ID" value="MCW8084391.1"/>
    <property type="molecule type" value="Genomic_DNA"/>
</dbReference>
<dbReference type="Pfam" id="PF03330">
    <property type="entry name" value="DPBB_1"/>
    <property type="match status" value="1"/>
</dbReference>
<organism evidence="8 9">
    <name type="scientific">Sabulicella glaciei</name>
    <dbReference type="NCBI Taxonomy" id="2984948"/>
    <lineage>
        <taxon>Bacteria</taxon>
        <taxon>Pseudomonadati</taxon>
        <taxon>Pseudomonadota</taxon>
        <taxon>Alphaproteobacteria</taxon>
        <taxon>Acetobacterales</taxon>
        <taxon>Acetobacteraceae</taxon>
        <taxon>Sabulicella</taxon>
    </lineage>
</organism>